<proteinExistence type="predicted"/>
<dbReference type="PANTHER" id="PTHR43595">
    <property type="entry name" value="37S RIBOSOMAL PROTEIN S26, MITOCHONDRIAL"/>
    <property type="match status" value="1"/>
</dbReference>
<comment type="function">
    <text evidence="1">Component of the mitochondrial ribosome (mitoribosome), a dedicated translation machinery responsible for the synthesis of mitochondrial genome-encoded proteins, including at least some of the essential transmembrane subunits of the mitochondrial respiratory chain. The mitoribosomes are attached to the mitochondrial inner membrane and translation products are cotranslationally integrated into the membrane.</text>
</comment>
<dbReference type="InterPro" id="IPR036324">
    <property type="entry name" value="Mn/Fe_SOD_N_sf"/>
</dbReference>
<dbReference type="GO" id="GO:0005737">
    <property type="term" value="C:cytoplasm"/>
    <property type="evidence" value="ECO:0007669"/>
    <property type="project" value="TreeGrafter"/>
</dbReference>
<dbReference type="Gene3D" id="3.55.40.20">
    <property type="entry name" value="Iron/manganese superoxide dismutase, C-terminal domain"/>
    <property type="match status" value="1"/>
</dbReference>
<evidence type="ECO:0000313" key="5">
    <source>
        <dbReference type="Proteomes" id="UP000009131"/>
    </source>
</evidence>
<dbReference type="Pfam" id="PF02777">
    <property type="entry name" value="Sod_Fe_C"/>
    <property type="match status" value="2"/>
</dbReference>
<dbReference type="PANTHER" id="PTHR43595:SF2">
    <property type="entry name" value="SMALL RIBOSOMAL SUBUNIT PROTEIN MS42"/>
    <property type="match status" value="1"/>
</dbReference>
<dbReference type="InterPro" id="IPR019832">
    <property type="entry name" value="Mn/Fe_SOD_C"/>
</dbReference>
<protein>
    <recommendedName>
        <fullName evidence="3">Manganese/iron superoxide dismutase C-terminal domain-containing protein</fullName>
    </recommendedName>
</protein>
<dbReference type="OrthoDB" id="275227at2759"/>
<evidence type="ECO:0000313" key="4">
    <source>
        <dbReference type="EMBL" id="GAA96685.1"/>
    </source>
</evidence>
<dbReference type="STRING" id="764103.G7E1H5"/>
<evidence type="ECO:0000256" key="2">
    <source>
        <dbReference type="SAM" id="MobiDB-lite"/>
    </source>
</evidence>
<dbReference type="OMA" id="YLKRFWT"/>
<sequence>MQRQASTSRLTAVCASACTATRRPAAELALPARTRRPYSSPARTAGGAAPRSALARPSLPSPAQPRTERRALHRRRPLTYDLDQDLGSFMSSRTLKMLAVDFQDGLLHRLNDQVRGTPLENATVFSTVTRTAGDRNQILAFNLASEALNNNFFLHHFTSEERSKERTPALDTALAAQFGDFTAFKNKFSSAAMGMHGTGYIWLVIDGVDQMGILATYGSGTVLVQGAEQRGYFHEILGESVARGTAVEAPPSDTAAGPAVASSASATNARPTRPGERAFSTSARQQYELAGGLEVTKLGRVGSELAPLLCLSVHERSWLFDHGVWGKEDYIRQYWDHIDWQAVSASYSRIARQGMR</sequence>
<dbReference type="EMBL" id="BABT02000106">
    <property type="protein sequence ID" value="GAA96685.1"/>
    <property type="molecule type" value="Genomic_DNA"/>
</dbReference>
<name>G7E1H5_MIXOS</name>
<evidence type="ECO:0000256" key="1">
    <source>
        <dbReference type="ARBA" id="ARBA00037226"/>
    </source>
</evidence>
<comment type="caution">
    <text evidence="4">The sequence shown here is derived from an EMBL/GenBank/DDBJ whole genome shotgun (WGS) entry which is preliminary data.</text>
</comment>
<dbReference type="Proteomes" id="UP000009131">
    <property type="component" value="Unassembled WGS sequence"/>
</dbReference>
<evidence type="ECO:0000259" key="3">
    <source>
        <dbReference type="Pfam" id="PF02777"/>
    </source>
</evidence>
<dbReference type="SUPFAM" id="SSF54719">
    <property type="entry name" value="Fe,Mn superoxide dismutase (SOD), C-terminal domain"/>
    <property type="match status" value="1"/>
</dbReference>
<dbReference type="GO" id="GO:0004784">
    <property type="term" value="F:superoxide dismutase activity"/>
    <property type="evidence" value="ECO:0007669"/>
    <property type="project" value="InterPro"/>
</dbReference>
<gene>
    <name evidence="4" type="primary">Mo03356</name>
    <name evidence="4" type="ORF">E5Q_03356</name>
</gene>
<organism evidence="4 5">
    <name type="scientific">Mixia osmundae (strain CBS 9802 / IAM 14324 / JCM 22182 / KY 12970)</name>
    <dbReference type="NCBI Taxonomy" id="764103"/>
    <lineage>
        <taxon>Eukaryota</taxon>
        <taxon>Fungi</taxon>
        <taxon>Dikarya</taxon>
        <taxon>Basidiomycota</taxon>
        <taxon>Pucciniomycotina</taxon>
        <taxon>Mixiomycetes</taxon>
        <taxon>Mixiales</taxon>
        <taxon>Mixiaceae</taxon>
        <taxon>Mixia</taxon>
    </lineage>
</organism>
<dbReference type="RefSeq" id="XP_014565210.1">
    <property type="nucleotide sequence ID" value="XM_014709724.1"/>
</dbReference>
<accession>G7E1H5</accession>
<dbReference type="GO" id="GO:0046872">
    <property type="term" value="F:metal ion binding"/>
    <property type="evidence" value="ECO:0007669"/>
    <property type="project" value="InterPro"/>
</dbReference>
<dbReference type="eggNOG" id="KOG0876">
    <property type="taxonomic scope" value="Eukaryota"/>
</dbReference>
<dbReference type="AlphaFoldDB" id="G7E1H5"/>
<keyword evidence="5" id="KW-1185">Reference proteome</keyword>
<dbReference type="InterPro" id="IPR036314">
    <property type="entry name" value="SOD_C_sf"/>
</dbReference>
<feature type="region of interest" description="Disordered" evidence="2">
    <location>
        <begin position="28"/>
        <end position="74"/>
    </location>
</feature>
<feature type="domain" description="Manganese/iron superoxide dismutase C-terminal" evidence="3">
    <location>
        <begin position="305"/>
        <end position="345"/>
    </location>
</feature>
<dbReference type="SUPFAM" id="SSF46609">
    <property type="entry name" value="Fe,Mn superoxide dismutase (SOD), N-terminal domain"/>
    <property type="match status" value="1"/>
</dbReference>
<feature type="compositionally biased region" description="Low complexity" evidence="2">
    <location>
        <begin position="255"/>
        <end position="266"/>
    </location>
</feature>
<dbReference type="FunCoup" id="G7E1H5">
    <property type="interactions" value="21"/>
</dbReference>
<reference evidence="4 5" key="2">
    <citation type="journal article" date="2012" name="Open Biol.">
        <title>Characteristics of nucleosomes and linker DNA regions on the genome of the basidiomycete Mixia osmundae revealed by mono- and dinucleosome mapping.</title>
        <authorList>
            <person name="Nishida H."/>
            <person name="Kondo S."/>
            <person name="Matsumoto T."/>
            <person name="Suzuki Y."/>
            <person name="Yoshikawa H."/>
            <person name="Taylor T.D."/>
            <person name="Sugiyama J."/>
        </authorList>
    </citation>
    <scope>NUCLEOTIDE SEQUENCE [LARGE SCALE GENOMIC DNA]</scope>
    <source>
        <strain evidence="5">CBS 9802 / IAM 14324 / JCM 22182 / KY 12970</strain>
    </source>
</reference>
<feature type="region of interest" description="Disordered" evidence="2">
    <location>
        <begin position="247"/>
        <end position="279"/>
    </location>
</feature>
<dbReference type="InParanoid" id="G7E1H5"/>
<dbReference type="HOGENOM" id="CLU_057349_2_0_1"/>
<feature type="domain" description="Manganese/iron superoxide dismutase C-terminal" evidence="3">
    <location>
        <begin position="169"/>
        <end position="225"/>
    </location>
</feature>
<reference evidence="4 5" key="1">
    <citation type="journal article" date="2011" name="J. Gen. Appl. Microbiol.">
        <title>Draft genome sequencing of the enigmatic basidiomycete Mixia osmundae.</title>
        <authorList>
            <person name="Nishida H."/>
            <person name="Nagatsuka Y."/>
            <person name="Sugiyama J."/>
        </authorList>
    </citation>
    <scope>NUCLEOTIDE SEQUENCE [LARGE SCALE GENOMIC DNA]</scope>
    <source>
        <strain evidence="5">CBS 9802 / IAM 14324 / JCM 22182 / KY 12970</strain>
    </source>
</reference>